<dbReference type="Gramene" id="Mp3g17610.1">
    <property type="protein sequence ID" value="Mp3g17610.1.cds1"/>
    <property type="gene ID" value="Mp3g17610"/>
</dbReference>
<dbReference type="Gramene" id="Mp3g17610.2">
    <property type="protein sequence ID" value="Mp3g17610.2.cds1"/>
    <property type="gene ID" value="Mp3g17610"/>
</dbReference>
<name>A0A2R6X373_MARPO</name>
<keyword evidence="2" id="KW-1185">Reference proteome</keyword>
<evidence type="ECO:0000313" key="2">
    <source>
        <dbReference type="Proteomes" id="UP000244005"/>
    </source>
</evidence>
<proteinExistence type="predicted"/>
<dbReference type="AlphaFoldDB" id="A0A2R6X373"/>
<reference evidence="2" key="1">
    <citation type="journal article" date="2017" name="Cell">
        <title>Insights into land plant evolution garnered from the Marchantia polymorpha genome.</title>
        <authorList>
            <person name="Bowman J.L."/>
            <person name="Kohchi T."/>
            <person name="Yamato K.T."/>
            <person name="Jenkins J."/>
            <person name="Shu S."/>
            <person name="Ishizaki K."/>
            <person name="Yamaoka S."/>
            <person name="Nishihama R."/>
            <person name="Nakamura Y."/>
            <person name="Berger F."/>
            <person name="Adam C."/>
            <person name="Aki S.S."/>
            <person name="Althoff F."/>
            <person name="Araki T."/>
            <person name="Arteaga-Vazquez M.A."/>
            <person name="Balasubrmanian S."/>
            <person name="Barry K."/>
            <person name="Bauer D."/>
            <person name="Boehm C.R."/>
            <person name="Briginshaw L."/>
            <person name="Caballero-Perez J."/>
            <person name="Catarino B."/>
            <person name="Chen F."/>
            <person name="Chiyoda S."/>
            <person name="Chovatia M."/>
            <person name="Davies K.M."/>
            <person name="Delmans M."/>
            <person name="Demura T."/>
            <person name="Dierschke T."/>
            <person name="Dolan L."/>
            <person name="Dorantes-Acosta A.E."/>
            <person name="Eklund D.M."/>
            <person name="Florent S.N."/>
            <person name="Flores-Sandoval E."/>
            <person name="Fujiyama A."/>
            <person name="Fukuzawa H."/>
            <person name="Galik B."/>
            <person name="Grimanelli D."/>
            <person name="Grimwood J."/>
            <person name="Grossniklaus U."/>
            <person name="Hamada T."/>
            <person name="Haseloff J."/>
            <person name="Hetherington A.J."/>
            <person name="Higo A."/>
            <person name="Hirakawa Y."/>
            <person name="Hundley H.N."/>
            <person name="Ikeda Y."/>
            <person name="Inoue K."/>
            <person name="Inoue S.I."/>
            <person name="Ishida S."/>
            <person name="Jia Q."/>
            <person name="Kakita M."/>
            <person name="Kanazawa T."/>
            <person name="Kawai Y."/>
            <person name="Kawashima T."/>
            <person name="Kennedy M."/>
            <person name="Kinose K."/>
            <person name="Kinoshita T."/>
            <person name="Kohara Y."/>
            <person name="Koide E."/>
            <person name="Komatsu K."/>
            <person name="Kopischke S."/>
            <person name="Kubo M."/>
            <person name="Kyozuka J."/>
            <person name="Lagercrantz U."/>
            <person name="Lin S.S."/>
            <person name="Lindquist E."/>
            <person name="Lipzen A.M."/>
            <person name="Lu C.W."/>
            <person name="De Luna E."/>
            <person name="Martienssen R.A."/>
            <person name="Minamino N."/>
            <person name="Mizutani M."/>
            <person name="Mizutani M."/>
            <person name="Mochizuki N."/>
            <person name="Monte I."/>
            <person name="Mosher R."/>
            <person name="Nagasaki H."/>
            <person name="Nakagami H."/>
            <person name="Naramoto S."/>
            <person name="Nishitani K."/>
            <person name="Ohtani M."/>
            <person name="Okamoto T."/>
            <person name="Okumura M."/>
            <person name="Phillips J."/>
            <person name="Pollak B."/>
            <person name="Reinders A."/>
            <person name="Rovekamp M."/>
            <person name="Sano R."/>
            <person name="Sawa S."/>
            <person name="Schmid M.W."/>
            <person name="Shirakawa M."/>
            <person name="Solano R."/>
            <person name="Spunde A."/>
            <person name="Suetsugu N."/>
            <person name="Sugano S."/>
            <person name="Sugiyama A."/>
            <person name="Sun R."/>
            <person name="Suzuki Y."/>
            <person name="Takenaka M."/>
            <person name="Takezawa D."/>
            <person name="Tomogane H."/>
            <person name="Tsuzuki M."/>
            <person name="Ueda T."/>
            <person name="Umeda M."/>
            <person name="Ward J.M."/>
            <person name="Watanabe Y."/>
            <person name="Yazaki K."/>
            <person name="Yokoyama R."/>
            <person name="Yoshitake Y."/>
            <person name="Yotsui I."/>
            <person name="Zachgo S."/>
            <person name="Schmutz J."/>
        </authorList>
    </citation>
    <scope>NUCLEOTIDE SEQUENCE [LARGE SCALE GENOMIC DNA]</scope>
    <source>
        <strain evidence="2">Tak-1</strain>
    </source>
</reference>
<accession>A0A2R6X373</accession>
<gene>
    <name evidence="1" type="ORF">MARPO_0039s0034</name>
</gene>
<dbReference type="EMBL" id="KZ772711">
    <property type="protein sequence ID" value="PTQ40526.1"/>
    <property type="molecule type" value="Genomic_DNA"/>
</dbReference>
<dbReference type="EMBL" id="KZ772711">
    <property type="protein sequence ID" value="PTQ40525.1"/>
    <property type="molecule type" value="Genomic_DNA"/>
</dbReference>
<protein>
    <submittedName>
        <fullName evidence="1">Uncharacterized protein</fullName>
    </submittedName>
</protein>
<sequence>MDIPTCNRMQKPYWPTRFLGLGNSHYRDDFQFYRTLYSISCNTDIVQRLSSKIVLSIRGKRVDNKMRN</sequence>
<organism evidence="1 2">
    <name type="scientific">Marchantia polymorpha</name>
    <name type="common">Common liverwort</name>
    <name type="synonym">Marchantia aquatica</name>
    <dbReference type="NCBI Taxonomy" id="3197"/>
    <lineage>
        <taxon>Eukaryota</taxon>
        <taxon>Viridiplantae</taxon>
        <taxon>Streptophyta</taxon>
        <taxon>Embryophyta</taxon>
        <taxon>Marchantiophyta</taxon>
        <taxon>Marchantiopsida</taxon>
        <taxon>Marchantiidae</taxon>
        <taxon>Marchantiales</taxon>
        <taxon>Marchantiaceae</taxon>
        <taxon>Marchantia</taxon>
    </lineage>
</organism>
<dbReference type="Proteomes" id="UP000244005">
    <property type="component" value="Unassembled WGS sequence"/>
</dbReference>
<reference evidence="1" key="2">
    <citation type="submission" date="2017-12" db="EMBL/GenBank/DDBJ databases">
        <title>WGS assembly of Marchantia polymorpha.</title>
        <authorList>
            <person name="Bowman J.L."/>
            <person name="Kohchi T."/>
            <person name="Yamato K.T."/>
            <person name="Jenkins J."/>
            <person name="Shu S."/>
            <person name="Ishizaki K."/>
            <person name="Yamaoka S."/>
            <person name="Nishihama R."/>
            <person name="Nakamura Y."/>
            <person name="Berger F."/>
            <person name="Adam C."/>
            <person name="Aki S.S."/>
            <person name="Althoff F."/>
            <person name="Araki T."/>
            <person name="Arteaga-Vazquez M.A."/>
            <person name="Balasubrmanian S."/>
            <person name="Bauer D."/>
            <person name="Boehm C.R."/>
            <person name="Briginshaw L."/>
            <person name="Caballero-Perez J."/>
            <person name="Catarino B."/>
            <person name="Chen F."/>
            <person name="Chiyoda S."/>
            <person name="Chovatia M."/>
            <person name="Davies K.M."/>
            <person name="Delmans M."/>
            <person name="Demura T."/>
            <person name="Dierschke T."/>
            <person name="Dolan L."/>
            <person name="Dorantes-Acosta A.E."/>
            <person name="Eklund D.M."/>
            <person name="Florent S.N."/>
            <person name="Flores-Sandoval E."/>
            <person name="Fujiyama A."/>
            <person name="Fukuzawa H."/>
            <person name="Galik B."/>
            <person name="Grimanelli D."/>
            <person name="Grimwood J."/>
            <person name="Grossniklaus U."/>
            <person name="Hamada T."/>
            <person name="Haseloff J."/>
            <person name="Hetherington A.J."/>
            <person name="Higo A."/>
            <person name="Hirakawa Y."/>
            <person name="Hundley H.N."/>
            <person name="Ikeda Y."/>
            <person name="Inoue K."/>
            <person name="Inoue S."/>
            <person name="Ishida S."/>
            <person name="Jia Q."/>
            <person name="Kakita M."/>
            <person name="Kanazawa T."/>
            <person name="Kawai Y."/>
            <person name="Kawashima T."/>
            <person name="Kennedy M."/>
            <person name="Kinose K."/>
            <person name="Kinoshita T."/>
            <person name="Kohara Y."/>
            <person name="Koide E."/>
            <person name="Komatsu K."/>
            <person name="Kopischke S."/>
            <person name="Kubo M."/>
            <person name="Kyozuka J."/>
            <person name="Lagercrantz U."/>
            <person name="Lin S.S."/>
            <person name="Lindquist E."/>
            <person name="Lipzen A.M."/>
            <person name="Lu C."/>
            <person name="Luna E.D."/>
            <person name="Martienssen R.A."/>
            <person name="Minamino N."/>
            <person name="Mizutani M."/>
            <person name="Mizutani M."/>
            <person name="Mochizuki N."/>
            <person name="Monte I."/>
            <person name="Mosher R."/>
            <person name="Nagasaki H."/>
            <person name="Nakagami H."/>
            <person name="Naramoto S."/>
            <person name="Nishitani K."/>
            <person name="Ohtani M."/>
            <person name="Okamoto T."/>
            <person name="Okumura M."/>
            <person name="Phillips J."/>
            <person name="Pollak B."/>
            <person name="Reinders A."/>
            <person name="Roevekamp M."/>
            <person name="Sano R."/>
            <person name="Sawa S."/>
            <person name="Schmid M.W."/>
            <person name="Shirakawa M."/>
            <person name="Solano R."/>
            <person name="Spunde A."/>
            <person name="Suetsugu N."/>
            <person name="Sugano S."/>
            <person name="Sugiyama A."/>
            <person name="Sun R."/>
            <person name="Suzuki Y."/>
            <person name="Takenaka M."/>
            <person name="Takezawa D."/>
            <person name="Tomogane H."/>
            <person name="Tsuzuki M."/>
            <person name="Ueda T."/>
            <person name="Umeda M."/>
            <person name="Ward J.M."/>
            <person name="Watanabe Y."/>
            <person name="Yazaki K."/>
            <person name="Yokoyama R."/>
            <person name="Yoshitake Y."/>
            <person name="Yotsui I."/>
            <person name="Zachgo S."/>
            <person name="Schmutz J."/>
        </authorList>
    </citation>
    <scope>NUCLEOTIDE SEQUENCE [LARGE SCALE GENOMIC DNA]</scope>
    <source>
        <strain evidence="1">Tak-1</strain>
    </source>
</reference>
<evidence type="ECO:0000313" key="1">
    <source>
        <dbReference type="EMBL" id="PTQ40526.1"/>
    </source>
</evidence>